<organism evidence="1">
    <name type="scientific">marine sediment metagenome</name>
    <dbReference type="NCBI Taxonomy" id="412755"/>
    <lineage>
        <taxon>unclassified sequences</taxon>
        <taxon>metagenomes</taxon>
        <taxon>ecological metagenomes</taxon>
    </lineage>
</organism>
<dbReference type="Pfam" id="PF25186">
    <property type="entry name" value="Tad4"/>
    <property type="match status" value="1"/>
</dbReference>
<protein>
    <submittedName>
        <fullName evidence="1">Uncharacterized protein</fullName>
    </submittedName>
</protein>
<dbReference type="AlphaFoldDB" id="A0A0F9K5X6"/>
<evidence type="ECO:0000313" key="1">
    <source>
        <dbReference type="EMBL" id="KKM77529.1"/>
    </source>
</evidence>
<dbReference type="InterPro" id="IPR057385">
    <property type="entry name" value="Tad4-like"/>
</dbReference>
<proteinExistence type="predicted"/>
<comment type="caution">
    <text evidence="1">The sequence shown here is derived from an EMBL/GenBank/DDBJ whole genome shotgun (WGS) entry which is preliminary data.</text>
</comment>
<sequence>MPITNQDKWRSYEEKNTNDYGGACVKVARQVMEILDEEPGDFDTHQIICRADDEVNAGGITGFMAGCVAIMVSKCHSRGEEFRRKWNKGNQIHDEGDKANESGGVLNPAVLVVNEKSG</sequence>
<gene>
    <name evidence="1" type="ORF">LCGC14_1369040</name>
</gene>
<reference evidence="1" key="1">
    <citation type="journal article" date="2015" name="Nature">
        <title>Complex archaea that bridge the gap between prokaryotes and eukaryotes.</title>
        <authorList>
            <person name="Spang A."/>
            <person name="Saw J.H."/>
            <person name="Jorgensen S.L."/>
            <person name="Zaremba-Niedzwiedzka K."/>
            <person name="Martijn J."/>
            <person name="Lind A.E."/>
            <person name="van Eijk R."/>
            <person name="Schleper C."/>
            <person name="Guy L."/>
            <person name="Ettema T.J."/>
        </authorList>
    </citation>
    <scope>NUCLEOTIDE SEQUENCE</scope>
</reference>
<accession>A0A0F9K5X6</accession>
<name>A0A0F9K5X6_9ZZZZ</name>
<dbReference type="EMBL" id="LAZR01008628">
    <property type="protein sequence ID" value="KKM77529.1"/>
    <property type="molecule type" value="Genomic_DNA"/>
</dbReference>